<evidence type="ECO:0000256" key="6">
    <source>
        <dbReference type="ARBA" id="ARBA00022989"/>
    </source>
</evidence>
<keyword evidence="4 13" id="KW-0894">Sodium channel</keyword>
<evidence type="ECO:0000256" key="10">
    <source>
        <dbReference type="ARBA" id="ARBA00023180"/>
    </source>
</evidence>
<organism evidence="15 16">
    <name type="scientific">Pristionchus mayeri</name>
    <dbReference type="NCBI Taxonomy" id="1317129"/>
    <lineage>
        <taxon>Eukaryota</taxon>
        <taxon>Metazoa</taxon>
        <taxon>Ecdysozoa</taxon>
        <taxon>Nematoda</taxon>
        <taxon>Chromadorea</taxon>
        <taxon>Rhabditida</taxon>
        <taxon>Rhabditina</taxon>
        <taxon>Diplogasteromorpha</taxon>
        <taxon>Diplogasteroidea</taxon>
        <taxon>Neodiplogasteridae</taxon>
        <taxon>Pristionchus</taxon>
    </lineage>
</organism>
<evidence type="ECO:0000256" key="12">
    <source>
        <dbReference type="ARBA" id="ARBA00023303"/>
    </source>
</evidence>
<reference evidence="16" key="1">
    <citation type="submission" date="2022-10" db="EMBL/GenBank/DDBJ databases">
        <title>Genome assembly of Pristionchus species.</title>
        <authorList>
            <person name="Yoshida K."/>
            <person name="Sommer R.J."/>
        </authorList>
    </citation>
    <scope>NUCLEOTIDE SEQUENCE [LARGE SCALE GENOMIC DNA]</scope>
    <source>
        <strain evidence="16">RS5460</strain>
    </source>
</reference>
<keyword evidence="3 13" id="KW-0813">Transport</keyword>
<dbReference type="EMBL" id="BTRK01000001">
    <property type="protein sequence ID" value="GMR30801.1"/>
    <property type="molecule type" value="Genomic_DNA"/>
</dbReference>
<evidence type="ECO:0000256" key="1">
    <source>
        <dbReference type="ARBA" id="ARBA00004141"/>
    </source>
</evidence>
<dbReference type="GO" id="GO:0005272">
    <property type="term" value="F:sodium channel activity"/>
    <property type="evidence" value="ECO:0007669"/>
    <property type="project" value="UniProtKB-KW"/>
</dbReference>
<keyword evidence="6 14" id="KW-1133">Transmembrane helix</keyword>
<keyword evidence="11 13" id="KW-0739">Sodium transport</keyword>
<sequence length="96" mass="10743">VACIEEMSVRRGDPYYWSECNCGVPCLEEDYRYETSRAMQRQSQSANTSRISDIAIFLTTLDVYAQVEEWAFPFSRVLGLTGGFAGVLLGASVVFL</sequence>
<evidence type="ECO:0000256" key="14">
    <source>
        <dbReference type="SAM" id="Phobius"/>
    </source>
</evidence>
<gene>
    <name evidence="15" type="ORF">PMAYCL1PPCAC_00996</name>
</gene>
<dbReference type="InterPro" id="IPR001873">
    <property type="entry name" value="ENaC"/>
</dbReference>
<evidence type="ECO:0000256" key="11">
    <source>
        <dbReference type="ARBA" id="ARBA00023201"/>
    </source>
</evidence>
<evidence type="ECO:0000313" key="15">
    <source>
        <dbReference type="EMBL" id="GMR30801.1"/>
    </source>
</evidence>
<evidence type="ECO:0000256" key="13">
    <source>
        <dbReference type="RuleBase" id="RU000679"/>
    </source>
</evidence>
<evidence type="ECO:0000256" key="4">
    <source>
        <dbReference type="ARBA" id="ARBA00022461"/>
    </source>
</evidence>
<evidence type="ECO:0000256" key="3">
    <source>
        <dbReference type="ARBA" id="ARBA00022448"/>
    </source>
</evidence>
<evidence type="ECO:0000256" key="5">
    <source>
        <dbReference type="ARBA" id="ARBA00022692"/>
    </source>
</evidence>
<comment type="caution">
    <text evidence="15">The sequence shown here is derived from an EMBL/GenBank/DDBJ whole genome shotgun (WGS) entry which is preliminary data.</text>
</comment>
<keyword evidence="8 13" id="KW-0406">Ion transport</keyword>
<keyword evidence="12 13" id="KW-0407">Ion channel</keyword>
<feature type="non-terminal residue" evidence="15">
    <location>
        <position position="96"/>
    </location>
</feature>
<dbReference type="AlphaFoldDB" id="A0AAN5C6Y8"/>
<evidence type="ECO:0000256" key="2">
    <source>
        <dbReference type="ARBA" id="ARBA00007193"/>
    </source>
</evidence>
<proteinExistence type="inferred from homology"/>
<comment type="subcellular location">
    <subcellularLocation>
        <location evidence="1">Membrane</location>
        <topology evidence="1">Multi-pass membrane protein</topology>
    </subcellularLocation>
</comment>
<evidence type="ECO:0000256" key="9">
    <source>
        <dbReference type="ARBA" id="ARBA00023136"/>
    </source>
</evidence>
<accession>A0AAN5C6Y8</accession>
<dbReference type="Pfam" id="PF00858">
    <property type="entry name" value="ASC"/>
    <property type="match status" value="1"/>
</dbReference>
<comment type="similarity">
    <text evidence="2 13">Belongs to the amiloride-sensitive sodium channel (TC 1.A.6) family.</text>
</comment>
<evidence type="ECO:0000256" key="7">
    <source>
        <dbReference type="ARBA" id="ARBA00023053"/>
    </source>
</evidence>
<keyword evidence="9 14" id="KW-0472">Membrane</keyword>
<keyword evidence="5 13" id="KW-0812">Transmembrane</keyword>
<protein>
    <submittedName>
        <fullName evidence="15">Uncharacterized protein</fullName>
    </submittedName>
</protein>
<evidence type="ECO:0000256" key="8">
    <source>
        <dbReference type="ARBA" id="ARBA00023065"/>
    </source>
</evidence>
<evidence type="ECO:0000313" key="16">
    <source>
        <dbReference type="Proteomes" id="UP001328107"/>
    </source>
</evidence>
<feature type="non-terminal residue" evidence="15">
    <location>
        <position position="1"/>
    </location>
</feature>
<keyword evidence="10" id="KW-0325">Glycoprotein</keyword>
<keyword evidence="7" id="KW-0915">Sodium</keyword>
<dbReference type="GO" id="GO:0016020">
    <property type="term" value="C:membrane"/>
    <property type="evidence" value="ECO:0007669"/>
    <property type="project" value="UniProtKB-SubCell"/>
</dbReference>
<feature type="transmembrane region" description="Helical" evidence="14">
    <location>
        <begin position="77"/>
        <end position="95"/>
    </location>
</feature>
<dbReference type="Proteomes" id="UP001328107">
    <property type="component" value="Unassembled WGS sequence"/>
</dbReference>
<keyword evidence="16" id="KW-1185">Reference proteome</keyword>
<name>A0AAN5C6Y8_9BILA</name>